<dbReference type="AlphaFoldDB" id="A0A7J6T062"/>
<evidence type="ECO:0000313" key="8">
    <source>
        <dbReference type="EMBL" id="KAF4737816.1"/>
    </source>
</evidence>
<dbReference type="PANTHER" id="PTHR30238:SF0">
    <property type="entry name" value="THYLAKOID MEMBRANE PROTEIN TERC, CHLOROPLASTIC"/>
    <property type="match status" value="1"/>
</dbReference>
<accession>A0A7J6T062</accession>
<proteinExistence type="predicted"/>
<comment type="caution">
    <text evidence="8">The sequence shown here is derived from an EMBL/GenBank/DDBJ whole genome shotgun (WGS) entry which is preliminary data.</text>
</comment>
<dbReference type="GO" id="GO:0016020">
    <property type="term" value="C:membrane"/>
    <property type="evidence" value="ECO:0007669"/>
    <property type="project" value="UniProtKB-SubCell"/>
</dbReference>
<gene>
    <name evidence="8" type="ORF">FOZ62_004155</name>
</gene>
<evidence type="ECO:0000313" key="9">
    <source>
        <dbReference type="Proteomes" id="UP000574390"/>
    </source>
</evidence>
<feature type="compositionally biased region" description="Basic and acidic residues" evidence="5">
    <location>
        <begin position="188"/>
        <end position="210"/>
    </location>
</feature>
<feature type="region of interest" description="Disordered" evidence="5">
    <location>
        <begin position="264"/>
        <end position="287"/>
    </location>
</feature>
<feature type="compositionally biased region" description="Polar residues" evidence="5">
    <location>
        <begin position="264"/>
        <end position="276"/>
    </location>
</feature>
<keyword evidence="2 6" id="KW-0812">Transmembrane</keyword>
<feature type="transmembrane region" description="Helical" evidence="6">
    <location>
        <begin position="44"/>
        <end position="76"/>
    </location>
</feature>
<dbReference type="EMBL" id="JABANM010011376">
    <property type="protein sequence ID" value="KAF4737816.1"/>
    <property type="molecule type" value="Genomic_DNA"/>
</dbReference>
<sequence length="300" mass="32691">MVVIVLGVVDVLFAVDSVTAKISQYDDMFINFSSSIFAMPTLRSLYFLVMYLSDLFVLMKYGIALILVLVGLQLLLASYIDITNRQSCAIISLVFFTSICASVVYSKCIASCGRRGSVVELEVIGNRHIEPSDVELGDYSHSGPQGCPEVDDASPAVSVVRRRFKRLRIDGEDDEPELSESSGLISGDEAHGESLEGVPEHKRRCTDVSSDKSSIGSSCGDRSDQEGISTLFHEVLSMEVVQLYHLISGTADHGGGLVVVHAMTQSGPSSPRQSDTPMVASGDDHLHHHQRKMQLKQLLK</sequence>
<feature type="non-terminal residue" evidence="8">
    <location>
        <position position="1"/>
    </location>
</feature>
<reference evidence="8 9" key="1">
    <citation type="submission" date="2020-04" db="EMBL/GenBank/DDBJ databases">
        <title>Perkinsus olseni comparative genomics.</title>
        <authorList>
            <person name="Bogema D.R."/>
        </authorList>
    </citation>
    <scope>NUCLEOTIDE SEQUENCE [LARGE SCALE GENOMIC DNA]</scope>
    <source>
        <strain evidence="8">ATCC PRA-205</strain>
    </source>
</reference>
<evidence type="ECO:0000256" key="5">
    <source>
        <dbReference type="SAM" id="MobiDB-lite"/>
    </source>
</evidence>
<evidence type="ECO:0000256" key="2">
    <source>
        <dbReference type="ARBA" id="ARBA00022692"/>
    </source>
</evidence>
<dbReference type="Pfam" id="PF03741">
    <property type="entry name" value="TerC"/>
    <property type="match status" value="1"/>
</dbReference>
<name>A0A7J6T062_PEROL</name>
<evidence type="ECO:0000256" key="7">
    <source>
        <dbReference type="SAM" id="SignalP"/>
    </source>
</evidence>
<evidence type="ECO:0000256" key="4">
    <source>
        <dbReference type="ARBA" id="ARBA00023136"/>
    </source>
</evidence>
<evidence type="ECO:0000256" key="6">
    <source>
        <dbReference type="SAM" id="Phobius"/>
    </source>
</evidence>
<keyword evidence="7" id="KW-0732">Signal</keyword>
<keyword evidence="3 6" id="KW-1133">Transmembrane helix</keyword>
<feature type="chain" id="PRO_5029621558" description="Transmembrane protein" evidence="7">
    <location>
        <begin position="21"/>
        <end position="300"/>
    </location>
</feature>
<evidence type="ECO:0008006" key="10">
    <source>
        <dbReference type="Google" id="ProtNLM"/>
    </source>
</evidence>
<protein>
    <recommendedName>
        <fullName evidence="10">Transmembrane protein</fullName>
    </recommendedName>
</protein>
<dbReference type="InterPro" id="IPR005496">
    <property type="entry name" value="Integral_membrane_TerC"/>
</dbReference>
<organism evidence="8 9">
    <name type="scientific">Perkinsus olseni</name>
    <name type="common">Perkinsus atlanticus</name>
    <dbReference type="NCBI Taxonomy" id="32597"/>
    <lineage>
        <taxon>Eukaryota</taxon>
        <taxon>Sar</taxon>
        <taxon>Alveolata</taxon>
        <taxon>Perkinsozoa</taxon>
        <taxon>Perkinsea</taxon>
        <taxon>Perkinsida</taxon>
        <taxon>Perkinsidae</taxon>
        <taxon>Perkinsus</taxon>
    </lineage>
</organism>
<keyword evidence="4 6" id="KW-0472">Membrane</keyword>
<dbReference type="PANTHER" id="PTHR30238">
    <property type="entry name" value="MEMBRANE BOUND PREDICTED REDOX MODULATOR"/>
    <property type="match status" value="1"/>
</dbReference>
<feature type="signal peptide" evidence="7">
    <location>
        <begin position="1"/>
        <end position="20"/>
    </location>
</feature>
<dbReference type="Proteomes" id="UP000574390">
    <property type="component" value="Unassembled WGS sequence"/>
</dbReference>
<comment type="subcellular location">
    <subcellularLocation>
        <location evidence="1">Membrane</location>
        <topology evidence="1">Multi-pass membrane protein</topology>
    </subcellularLocation>
</comment>
<evidence type="ECO:0000256" key="3">
    <source>
        <dbReference type="ARBA" id="ARBA00022989"/>
    </source>
</evidence>
<feature type="transmembrane region" description="Helical" evidence="6">
    <location>
        <begin position="88"/>
        <end position="105"/>
    </location>
</feature>
<evidence type="ECO:0000256" key="1">
    <source>
        <dbReference type="ARBA" id="ARBA00004141"/>
    </source>
</evidence>
<feature type="region of interest" description="Disordered" evidence="5">
    <location>
        <begin position="171"/>
        <end position="224"/>
    </location>
</feature>